<feature type="compositionally biased region" description="Low complexity" evidence="1">
    <location>
        <begin position="97"/>
        <end position="120"/>
    </location>
</feature>
<sequence length="170" mass="16746">MSSALPPVSRRRILIGAATLAVLGATATGCAEPAPRPDVDAMTAQLDRARADSDLATLAAAGAPPALGKVLTSVAAERSAHARALTDELTRMLGAIPTTTASSTPATTTTTTAAAKPPSARDVGDALKESARSAGDLAAQQSGYRAGLLGSIAAACTAALVVALGEQDDA</sequence>
<comment type="caution">
    <text evidence="3">The sequence shown here is derived from an EMBL/GenBank/DDBJ whole genome shotgun (WGS) entry which is preliminary data.</text>
</comment>
<evidence type="ECO:0000256" key="2">
    <source>
        <dbReference type="SAM" id="SignalP"/>
    </source>
</evidence>
<dbReference type="RefSeq" id="WP_255064117.1">
    <property type="nucleotide sequence ID" value="NZ_JANDBD010000015.1"/>
</dbReference>
<gene>
    <name evidence="3" type="ORF">NM203_28805</name>
</gene>
<feature type="signal peptide" evidence="2">
    <location>
        <begin position="1"/>
        <end position="31"/>
    </location>
</feature>
<dbReference type="InterPro" id="IPR006311">
    <property type="entry name" value="TAT_signal"/>
</dbReference>
<accession>A0ABT1MDD6</accession>
<dbReference type="EMBL" id="JANDBD010000015">
    <property type="protein sequence ID" value="MCP9276194.1"/>
    <property type="molecule type" value="Genomic_DNA"/>
</dbReference>
<feature type="chain" id="PRO_5045720513" description="Tat pathway signal protein" evidence="2">
    <location>
        <begin position="32"/>
        <end position="170"/>
    </location>
</feature>
<organism evidence="3 4">
    <name type="scientific">Mycolicibacterium arenosum</name>
    <dbReference type="NCBI Taxonomy" id="2952157"/>
    <lineage>
        <taxon>Bacteria</taxon>
        <taxon>Bacillati</taxon>
        <taxon>Actinomycetota</taxon>
        <taxon>Actinomycetes</taxon>
        <taxon>Mycobacteriales</taxon>
        <taxon>Mycobacteriaceae</taxon>
        <taxon>Mycolicibacterium</taxon>
    </lineage>
</organism>
<dbReference type="Proteomes" id="UP001651690">
    <property type="component" value="Unassembled WGS sequence"/>
</dbReference>
<evidence type="ECO:0000313" key="4">
    <source>
        <dbReference type="Proteomes" id="UP001651690"/>
    </source>
</evidence>
<evidence type="ECO:0000256" key="1">
    <source>
        <dbReference type="SAM" id="MobiDB-lite"/>
    </source>
</evidence>
<keyword evidence="2" id="KW-0732">Signal</keyword>
<keyword evidence="4" id="KW-1185">Reference proteome</keyword>
<evidence type="ECO:0008006" key="5">
    <source>
        <dbReference type="Google" id="ProtNLM"/>
    </source>
</evidence>
<reference evidence="3 4" key="1">
    <citation type="submission" date="2022-06" db="EMBL/GenBank/DDBJ databases">
        <title>Mycolicibacterium sp. CAU 1645 isolated from seawater.</title>
        <authorList>
            <person name="Kim W."/>
        </authorList>
    </citation>
    <scope>NUCLEOTIDE SEQUENCE [LARGE SCALE GENOMIC DNA]</scope>
    <source>
        <strain evidence="3 4">CAU 1645</strain>
    </source>
</reference>
<dbReference type="PROSITE" id="PS51318">
    <property type="entry name" value="TAT"/>
    <property type="match status" value="1"/>
</dbReference>
<protein>
    <recommendedName>
        <fullName evidence="5">Tat pathway signal protein</fullName>
    </recommendedName>
</protein>
<evidence type="ECO:0000313" key="3">
    <source>
        <dbReference type="EMBL" id="MCP9276194.1"/>
    </source>
</evidence>
<feature type="region of interest" description="Disordered" evidence="1">
    <location>
        <begin position="96"/>
        <end position="124"/>
    </location>
</feature>
<proteinExistence type="predicted"/>
<name>A0ABT1MDD6_9MYCO</name>